<dbReference type="Proteomes" id="UP000515563">
    <property type="component" value="Chromosome"/>
</dbReference>
<proteinExistence type="predicted"/>
<reference evidence="3" key="1">
    <citation type="submission" date="2019-09" db="EMBL/GenBank/DDBJ databases">
        <title>Antimicrobial potential of Antarctic Bacteria.</title>
        <authorList>
            <person name="Benaud N."/>
            <person name="Edwards R.J."/>
            <person name="Ferrari B.C."/>
        </authorList>
    </citation>
    <scope>NUCLEOTIDE SEQUENCE [LARGE SCALE GENOMIC DNA]</scope>
    <source>
        <strain evidence="3">SPB151</strain>
    </source>
</reference>
<dbReference type="EMBL" id="CP043661">
    <property type="protein sequence ID" value="QNE18630.1"/>
    <property type="molecule type" value="Genomic_DNA"/>
</dbReference>
<dbReference type="RefSeq" id="WP_185447919.1">
    <property type="nucleotide sequence ID" value="NZ_CP043661.1"/>
</dbReference>
<evidence type="ECO:0000259" key="1">
    <source>
        <dbReference type="Pfam" id="PF14534"/>
    </source>
</evidence>
<reference evidence="2 3" key="2">
    <citation type="journal article" date="2020" name="Microbiol. Resour. Announc.">
        <title>Antarctic desert soil bacteria exhibit high novel natural product potential, evaluated through long-read genome sequencing and comparative genomics.</title>
        <authorList>
            <person name="Benaud N."/>
            <person name="Edwards R.J."/>
            <person name="Amos T.G."/>
            <person name="D'Agostino P.M."/>
            <person name="Gutierrez-Chavez C."/>
            <person name="Montgomery K."/>
            <person name="Nicetic I."/>
            <person name="Ferrari B.C."/>
        </authorList>
    </citation>
    <scope>NUCLEOTIDE SEQUENCE [LARGE SCALE GENOMIC DNA]</scope>
    <source>
        <strain evidence="2 3">SPB151</strain>
    </source>
</reference>
<accession>A0A7G6WXB5</accession>
<dbReference type="SUPFAM" id="SSF54427">
    <property type="entry name" value="NTF2-like"/>
    <property type="match status" value="1"/>
</dbReference>
<dbReference type="Gene3D" id="3.10.450.50">
    <property type="match status" value="1"/>
</dbReference>
<evidence type="ECO:0000313" key="3">
    <source>
        <dbReference type="Proteomes" id="UP000515563"/>
    </source>
</evidence>
<name>A0A7G6WXB5_9ACTN</name>
<dbReference type="AlphaFoldDB" id="A0A7G6WXB5"/>
<dbReference type="InterPro" id="IPR027843">
    <property type="entry name" value="DUF4440"/>
</dbReference>
<feature type="domain" description="DUF4440" evidence="1">
    <location>
        <begin position="13"/>
        <end position="116"/>
    </location>
</feature>
<dbReference type="InterPro" id="IPR032710">
    <property type="entry name" value="NTF2-like_dom_sf"/>
</dbReference>
<dbReference type="KEGG" id="kqi:F1D05_12820"/>
<keyword evidence="3" id="KW-1185">Reference proteome</keyword>
<protein>
    <submittedName>
        <fullName evidence="2">Nuclear transport factor 2 family protein</fullName>
    </submittedName>
</protein>
<evidence type="ECO:0000313" key="2">
    <source>
        <dbReference type="EMBL" id="QNE18630.1"/>
    </source>
</evidence>
<organism evidence="2 3">
    <name type="scientific">Kribbella qitaiheensis</name>
    <dbReference type="NCBI Taxonomy" id="1544730"/>
    <lineage>
        <taxon>Bacteria</taxon>
        <taxon>Bacillati</taxon>
        <taxon>Actinomycetota</taxon>
        <taxon>Actinomycetes</taxon>
        <taxon>Propionibacteriales</taxon>
        <taxon>Kribbellaceae</taxon>
        <taxon>Kribbella</taxon>
    </lineage>
</organism>
<gene>
    <name evidence="2" type="ORF">F1D05_12820</name>
</gene>
<dbReference type="Pfam" id="PF14534">
    <property type="entry name" value="DUF4440"/>
    <property type="match status" value="1"/>
</dbReference>
<sequence>MTVRAELVEFWREYERRTNGHLVGPWGELLAEDAVYWFTTGSFVGRAAVMEAVEHNFRVIEDEVYRISDVEWVAAAEDSAVVRYRFSWVGVQDGQEISGAGRGTNVMVRRDGRWLMLHEHLSV</sequence>